<evidence type="ECO:0000313" key="1">
    <source>
        <dbReference type="EMBL" id="VVV01084.1"/>
    </source>
</evidence>
<gene>
    <name evidence="1" type="primary">paiB</name>
    <name evidence="1" type="ORF">FVB9532_02363</name>
</gene>
<organism evidence="1 2">
    <name type="scientific">Mesonia oceanica</name>
    <dbReference type="NCBI Taxonomy" id="2687242"/>
    <lineage>
        <taxon>Bacteria</taxon>
        <taxon>Pseudomonadati</taxon>
        <taxon>Bacteroidota</taxon>
        <taxon>Flavobacteriia</taxon>
        <taxon>Flavobacteriales</taxon>
        <taxon>Flavobacteriaceae</taxon>
        <taxon>Mesonia</taxon>
    </lineage>
</organism>
<sequence length="203" mass="23650">MYQPQKYKKQDPEYIFKFIQQHPFATFVMQNQALQATHIPVLLEGKPKDFSLYSHIAKHNEMFSGLKNGAKALLIFQGEQAYVSSSWYAEKDISTWDYSAVHVSVEIHLQTKKELENSLEKLVHHFEENQHQPLFYKDLPKQLLAEHLPLITGFWAKPIQVKAIAKHHQGSKTSDAKRVIHHLSENGNYQLAEEIKKENFKNK</sequence>
<keyword evidence="2" id="KW-1185">Reference proteome</keyword>
<protein>
    <submittedName>
        <fullName evidence="1">Protease synthase and sporulation protein PAI 2</fullName>
    </submittedName>
</protein>
<keyword evidence="1" id="KW-0378">Hydrolase</keyword>
<keyword evidence="1" id="KW-0645">Protease</keyword>
<reference evidence="1" key="1">
    <citation type="submission" date="2019-09" db="EMBL/GenBank/DDBJ databases">
        <authorList>
            <person name="Rodrigo-Torres L."/>
            <person name="Arahal R. D."/>
            <person name="Lucena T."/>
        </authorList>
    </citation>
    <scope>NUCLEOTIDE SEQUENCE</scope>
    <source>
        <strain evidence="1">ISS653</strain>
    </source>
</reference>
<name>A0AC61Y989_9FLAO</name>
<accession>A0AC61Y989</accession>
<proteinExistence type="predicted"/>
<evidence type="ECO:0000313" key="2">
    <source>
        <dbReference type="Proteomes" id="UP000356253"/>
    </source>
</evidence>
<dbReference type="EMBL" id="CABVMM010000009">
    <property type="protein sequence ID" value="VVV01084.1"/>
    <property type="molecule type" value="Genomic_DNA"/>
</dbReference>
<dbReference type="Proteomes" id="UP000356253">
    <property type="component" value="Unassembled WGS sequence"/>
</dbReference>
<comment type="caution">
    <text evidence="1">The sequence shown here is derived from an EMBL/GenBank/DDBJ whole genome shotgun (WGS) entry which is preliminary data.</text>
</comment>